<gene>
    <name evidence="6" type="ORF">METZ01_LOCUS80431</name>
</gene>
<feature type="domain" description="NAD(P)-binding" evidence="5">
    <location>
        <begin position="7"/>
        <end position="336"/>
    </location>
</feature>
<dbReference type="PANTHER" id="PTHR43715:SF1">
    <property type="entry name" value="GDP-MANNOSE 4,6 DEHYDRATASE"/>
    <property type="match status" value="1"/>
</dbReference>
<dbReference type="InterPro" id="IPR016040">
    <property type="entry name" value="NAD(P)-bd_dom"/>
</dbReference>
<reference evidence="6" key="1">
    <citation type="submission" date="2018-05" db="EMBL/GenBank/DDBJ databases">
        <authorList>
            <person name="Lanie J.A."/>
            <person name="Ng W.-L."/>
            <person name="Kazmierczak K.M."/>
            <person name="Andrzejewski T.M."/>
            <person name="Davidsen T.M."/>
            <person name="Wayne K.J."/>
            <person name="Tettelin H."/>
            <person name="Glass J.I."/>
            <person name="Rusch D."/>
            <person name="Podicherti R."/>
            <person name="Tsui H.-C.T."/>
            <person name="Winkler M.E."/>
        </authorList>
    </citation>
    <scope>NUCLEOTIDE SEQUENCE</scope>
</reference>
<name>A0A381UJT2_9ZZZZ</name>
<dbReference type="PANTHER" id="PTHR43715">
    <property type="entry name" value="GDP-MANNOSE 4,6-DEHYDRATASE"/>
    <property type="match status" value="1"/>
</dbReference>
<dbReference type="Gene3D" id="3.90.25.10">
    <property type="entry name" value="UDP-galactose 4-epimerase, domain 1"/>
    <property type="match status" value="1"/>
</dbReference>
<accession>A0A381UJT2</accession>
<evidence type="ECO:0000259" key="5">
    <source>
        <dbReference type="Pfam" id="PF16363"/>
    </source>
</evidence>
<evidence type="ECO:0000256" key="2">
    <source>
        <dbReference type="ARBA" id="ARBA00009263"/>
    </source>
</evidence>
<comment type="cofactor">
    <cofactor evidence="1">
        <name>NADP(+)</name>
        <dbReference type="ChEBI" id="CHEBI:58349"/>
    </cofactor>
</comment>
<protein>
    <recommendedName>
        <fullName evidence="3">GDP-mannose 4,6-dehydratase</fullName>
        <ecNumber evidence="3">4.2.1.47</ecNumber>
    </recommendedName>
</protein>
<dbReference type="GO" id="GO:0008446">
    <property type="term" value="F:GDP-mannose 4,6-dehydratase activity"/>
    <property type="evidence" value="ECO:0007669"/>
    <property type="project" value="UniProtKB-EC"/>
</dbReference>
<evidence type="ECO:0000313" key="6">
    <source>
        <dbReference type="EMBL" id="SVA27577.1"/>
    </source>
</evidence>
<dbReference type="InterPro" id="IPR036291">
    <property type="entry name" value="NAD(P)-bd_dom_sf"/>
</dbReference>
<dbReference type="SUPFAM" id="SSF51735">
    <property type="entry name" value="NAD(P)-binding Rossmann-fold domains"/>
    <property type="match status" value="1"/>
</dbReference>
<evidence type="ECO:0000256" key="1">
    <source>
        <dbReference type="ARBA" id="ARBA00001937"/>
    </source>
</evidence>
<dbReference type="InterPro" id="IPR006368">
    <property type="entry name" value="GDP_Man_deHydtase"/>
</dbReference>
<dbReference type="Gene3D" id="3.40.50.720">
    <property type="entry name" value="NAD(P)-binding Rossmann-like Domain"/>
    <property type="match status" value="1"/>
</dbReference>
<dbReference type="NCBIfam" id="TIGR01472">
    <property type="entry name" value="gmd"/>
    <property type="match status" value="1"/>
</dbReference>
<dbReference type="EC" id="4.2.1.47" evidence="3"/>
<comment type="similarity">
    <text evidence="2">Belongs to the NAD(P)-dependent epimerase/dehydratase family. GDP-mannose 4,6-dehydratase subfamily.</text>
</comment>
<dbReference type="Pfam" id="PF16363">
    <property type="entry name" value="GDP_Man_Dehyd"/>
    <property type="match status" value="1"/>
</dbReference>
<organism evidence="6">
    <name type="scientific">marine metagenome</name>
    <dbReference type="NCBI Taxonomy" id="408172"/>
    <lineage>
        <taxon>unclassified sequences</taxon>
        <taxon>metagenomes</taxon>
        <taxon>ecological metagenomes</taxon>
    </lineage>
</organism>
<dbReference type="GO" id="GO:0042351">
    <property type="term" value="P:'de novo' GDP-L-fucose biosynthetic process"/>
    <property type="evidence" value="ECO:0007669"/>
    <property type="project" value="TreeGrafter"/>
</dbReference>
<dbReference type="EMBL" id="UINC01006445">
    <property type="protein sequence ID" value="SVA27577.1"/>
    <property type="molecule type" value="Genomic_DNA"/>
</dbReference>
<evidence type="ECO:0000256" key="4">
    <source>
        <dbReference type="ARBA" id="ARBA00023239"/>
    </source>
</evidence>
<dbReference type="AlphaFoldDB" id="A0A381UJT2"/>
<dbReference type="CDD" id="cd05260">
    <property type="entry name" value="GDP_MD_SDR_e"/>
    <property type="match status" value="1"/>
</dbReference>
<keyword evidence="4" id="KW-0456">Lyase</keyword>
<sequence>MNKHGFLTGLTGQDGSFLAELLLEKGYKVYGIIRRSSNFNTQRIDHIFDKLELFYGDITDPCNILSVLNKIKNQMEDDSILEIYHLAAQSHVKVSFELAGYSTQVNALGTLYLLDAIMASGMKDRVKVYNAATSELYGKVQEIPQTETTPFYPRSPYAVAKLYAFWIMKNYRESYGMFTCSGILFNHGSTRRGGTFVTRKITRAMNKILKGELEYIELGNLNAKRDWFHSKDAVRAMYLMLQRDTPEDYVIGSGECHSVREFVEEAFKIVNINIKWRGEGLDEVGYNEETGKVLIKVNKKYYRPAEVDILLSDPRKAIRELGWERQYNFADLVKEMVKFDCNLN</sequence>
<dbReference type="FunFam" id="3.40.50.720:FF:000924">
    <property type="entry name" value="GDP-mannose 4,6 dehydratase"/>
    <property type="match status" value="1"/>
</dbReference>
<evidence type="ECO:0000256" key="3">
    <source>
        <dbReference type="ARBA" id="ARBA00011989"/>
    </source>
</evidence>
<proteinExistence type="inferred from homology"/>